<feature type="region of interest" description="Disordered" evidence="1">
    <location>
        <begin position="36"/>
        <end position="55"/>
    </location>
</feature>
<feature type="compositionally biased region" description="Basic and acidic residues" evidence="1">
    <location>
        <begin position="37"/>
        <end position="55"/>
    </location>
</feature>
<name>A0A8J3Q6D8_9ACTN</name>
<evidence type="ECO:0000313" key="3">
    <source>
        <dbReference type="Proteomes" id="UP000612899"/>
    </source>
</evidence>
<gene>
    <name evidence="2" type="ORF">Rhe02_27180</name>
</gene>
<keyword evidence="3" id="KW-1185">Reference proteome</keyword>
<dbReference type="EMBL" id="BONY01000014">
    <property type="protein sequence ID" value="GIH04651.1"/>
    <property type="molecule type" value="Genomic_DNA"/>
</dbReference>
<sequence>MPEEFTDDELAFLRHARFGELPERVRPDELVQLVETDPARDYSAEDPFGHLKDAS</sequence>
<evidence type="ECO:0000313" key="2">
    <source>
        <dbReference type="EMBL" id="GIH04651.1"/>
    </source>
</evidence>
<protein>
    <submittedName>
        <fullName evidence="2">Uncharacterized protein</fullName>
    </submittedName>
</protein>
<reference evidence="2" key="1">
    <citation type="submission" date="2021-01" db="EMBL/GenBank/DDBJ databases">
        <title>Whole genome shotgun sequence of Rhizocola hellebori NBRC 109834.</title>
        <authorList>
            <person name="Komaki H."/>
            <person name="Tamura T."/>
        </authorList>
    </citation>
    <scope>NUCLEOTIDE SEQUENCE</scope>
    <source>
        <strain evidence="2">NBRC 109834</strain>
    </source>
</reference>
<dbReference type="AlphaFoldDB" id="A0A8J3Q6D8"/>
<dbReference type="RefSeq" id="WP_203908532.1">
    <property type="nucleotide sequence ID" value="NZ_BONY01000014.1"/>
</dbReference>
<comment type="caution">
    <text evidence="2">The sequence shown here is derived from an EMBL/GenBank/DDBJ whole genome shotgun (WGS) entry which is preliminary data.</text>
</comment>
<evidence type="ECO:0000256" key="1">
    <source>
        <dbReference type="SAM" id="MobiDB-lite"/>
    </source>
</evidence>
<dbReference type="Proteomes" id="UP000612899">
    <property type="component" value="Unassembled WGS sequence"/>
</dbReference>
<accession>A0A8J3Q6D8</accession>
<organism evidence="2 3">
    <name type="scientific">Rhizocola hellebori</name>
    <dbReference type="NCBI Taxonomy" id="1392758"/>
    <lineage>
        <taxon>Bacteria</taxon>
        <taxon>Bacillati</taxon>
        <taxon>Actinomycetota</taxon>
        <taxon>Actinomycetes</taxon>
        <taxon>Micromonosporales</taxon>
        <taxon>Micromonosporaceae</taxon>
        <taxon>Rhizocola</taxon>
    </lineage>
</organism>
<proteinExistence type="predicted"/>